<dbReference type="NCBIfam" id="NF002644">
    <property type="entry name" value="PRK02315.1-5"/>
    <property type="match status" value="1"/>
</dbReference>
<dbReference type="GO" id="GO:0030674">
    <property type="term" value="F:protein-macromolecule adaptor activity"/>
    <property type="evidence" value="ECO:0007669"/>
    <property type="project" value="UniProtKB-UniRule"/>
</dbReference>
<dbReference type="Gene3D" id="3.30.70.1950">
    <property type="match status" value="1"/>
</dbReference>
<dbReference type="AlphaFoldDB" id="A0A1H8E8L3"/>
<keyword evidence="6" id="KW-1185">Reference proteome</keyword>
<evidence type="ECO:0000313" key="6">
    <source>
        <dbReference type="Proteomes" id="UP000198553"/>
    </source>
</evidence>
<dbReference type="Pfam" id="PF05389">
    <property type="entry name" value="MecA"/>
    <property type="match status" value="1"/>
</dbReference>
<name>A0A1H8E8L3_9BACI</name>
<comment type="subunit">
    <text evidence="2 4">Homodimer.</text>
</comment>
<evidence type="ECO:0000313" key="5">
    <source>
        <dbReference type="EMBL" id="SEN15197.1"/>
    </source>
</evidence>
<dbReference type="EMBL" id="FOBW01000009">
    <property type="protein sequence ID" value="SEN15197.1"/>
    <property type="molecule type" value="Genomic_DNA"/>
</dbReference>
<dbReference type="GO" id="GO:0030435">
    <property type="term" value="P:sporulation resulting in formation of a cellular spore"/>
    <property type="evidence" value="ECO:0007669"/>
    <property type="project" value="UniProtKB-KW"/>
</dbReference>
<dbReference type="Proteomes" id="UP000198553">
    <property type="component" value="Unassembled WGS sequence"/>
</dbReference>
<reference evidence="6" key="1">
    <citation type="submission" date="2016-10" db="EMBL/GenBank/DDBJ databases">
        <authorList>
            <person name="Varghese N."/>
            <person name="Submissions S."/>
        </authorList>
    </citation>
    <scope>NUCLEOTIDE SEQUENCE [LARGE SCALE GENOMIC DNA]</scope>
    <source>
        <strain evidence="6">B48,IBRC-M 10115,DSM 25386,CECT 8001</strain>
    </source>
</reference>
<dbReference type="GO" id="GO:0030420">
    <property type="term" value="P:establishment of competence for transformation"/>
    <property type="evidence" value="ECO:0007669"/>
    <property type="project" value="UniProtKB-KW"/>
</dbReference>
<evidence type="ECO:0000256" key="3">
    <source>
        <dbReference type="ARBA" id="ARBA00023287"/>
    </source>
</evidence>
<dbReference type="PANTHER" id="PTHR39161:SF1">
    <property type="entry name" value="ADAPTER PROTEIN MECA 1"/>
    <property type="match status" value="1"/>
</dbReference>
<organism evidence="5 6">
    <name type="scientific">Mesobacillus persicus</name>
    <dbReference type="NCBI Taxonomy" id="930146"/>
    <lineage>
        <taxon>Bacteria</taxon>
        <taxon>Bacillati</taxon>
        <taxon>Bacillota</taxon>
        <taxon>Bacilli</taxon>
        <taxon>Bacillales</taxon>
        <taxon>Bacillaceae</taxon>
        <taxon>Mesobacillus</taxon>
    </lineage>
</organism>
<dbReference type="InterPro" id="IPR008681">
    <property type="entry name" value="Neg-reg_MecA"/>
</dbReference>
<evidence type="ECO:0000256" key="1">
    <source>
        <dbReference type="ARBA" id="ARBA00005397"/>
    </source>
</evidence>
<keyword evidence="3 4" id="KW-0178">Competence</keyword>
<dbReference type="InterPro" id="IPR038471">
    <property type="entry name" value="MecA_C_sf"/>
</dbReference>
<accession>A0A1H8E8L3</accession>
<gene>
    <name evidence="4" type="primary">mecA</name>
    <name evidence="5" type="ORF">SAMN05192533_109182</name>
</gene>
<dbReference type="OrthoDB" id="2360201at2"/>
<comment type="domain">
    <text evidence="4">The N-terminal domain has binding sites for ComK and probably for unfolded/aggregated proteins; the C-terminal domain interacts with ClpC.</text>
</comment>
<dbReference type="GO" id="GO:0045808">
    <property type="term" value="P:negative regulation of establishment of competence for transformation"/>
    <property type="evidence" value="ECO:0007669"/>
    <property type="project" value="UniProtKB-UniRule"/>
</dbReference>
<dbReference type="RefSeq" id="WP_090746748.1">
    <property type="nucleotide sequence ID" value="NZ_FOBW01000009.1"/>
</dbReference>
<proteinExistence type="inferred from homology"/>
<keyword evidence="4" id="KW-0749">Sporulation</keyword>
<sequence>MEIERINENTVKFYISYIDIEERGFDREEIWYNRERSEELFWEMMDEVHHEAEFTIEGPLWIQVQALDKGLEILVTKTQVTKDGQKFDLPVSDEKLKDLPVDERIEEMLDHHFNPRSQQDTEDSDSVFGEELEYVLLFNDFEDLISLSKRNDLDSLGVSTSLFSNEGRYYLYVDFTEVDFEDEDVIDNYLSILLEYGVESGVTIHRLEEYGNKIIEEDVFATINKYFS</sequence>
<evidence type="ECO:0000256" key="4">
    <source>
        <dbReference type="HAMAP-Rule" id="MF_01124"/>
    </source>
</evidence>
<dbReference type="GO" id="GO:0042174">
    <property type="term" value="P:negative regulation of sporulation resulting in formation of a cellular spore"/>
    <property type="evidence" value="ECO:0007669"/>
    <property type="project" value="UniProtKB-UniRule"/>
</dbReference>
<protein>
    <recommendedName>
        <fullName evidence="4">Adapter protein MecA</fullName>
    </recommendedName>
</protein>
<dbReference type="PIRSF" id="PIRSF029008">
    <property type="entry name" value="MecA"/>
    <property type="match status" value="1"/>
</dbReference>
<comment type="function">
    <text evidence="4">Enables the recognition and targeting of unfolded and aggregated proteins to the ClpC protease or to other proteins involved in proteolysis. Acts negatively in the development of competence by binding ComK and recruiting it to the ClpCP protease. When overexpressed, inhibits sporulation. Also involved in Spx degradation by ClpC.</text>
</comment>
<dbReference type="STRING" id="930146.SAMN05192533_109182"/>
<dbReference type="PANTHER" id="PTHR39161">
    <property type="entry name" value="ADAPTER PROTEIN MECA"/>
    <property type="match status" value="1"/>
</dbReference>
<dbReference type="HAMAP" id="MF_01124">
    <property type="entry name" value="MecA"/>
    <property type="match status" value="1"/>
</dbReference>
<evidence type="ECO:0000256" key="2">
    <source>
        <dbReference type="ARBA" id="ARBA00011738"/>
    </source>
</evidence>
<comment type="similarity">
    <text evidence="1 4">Belongs to the MecA family.</text>
</comment>